<dbReference type="GO" id="GO:0016192">
    <property type="term" value="P:vesicle-mediated transport"/>
    <property type="evidence" value="ECO:0007669"/>
    <property type="project" value="InterPro"/>
</dbReference>
<dbReference type="Pfam" id="PF00995">
    <property type="entry name" value="Sec1"/>
    <property type="match status" value="1"/>
</dbReference>
<dbReference type="InterPro" id="IPR043154">
    <property type="entry name" value="Sec-1-like_dom1"/>
</dbReference>
<sequence length="208" mass="22698">MALNLRQKQTSLIVRMLNLNQSPSPGGGISSSSSAAAPTTAEGEEVYKILIMDGFCRSILSPLIRVNDLRSHGVTLFFGIDKERQRVPDVPALYFVRPTPENVDRIAADASRALYDSLHLNFSSSLPRPLLDRLASRLVESGAADRVSRVFDQYLEFVSLEDALFSLAQPRTYVHINDPAAGTARSRRSSRGSWAACSACSPRSASCP</sequence>
<evidence type="ECO:0000313" key="2">
    <source>
        <dbReference type="EMBL" id="CAD1821217.1"/>
    </source>
</evidence>
<proteinExistence type="inferred from homology"/>
<evidence type="ECO:0000256" key="1">
    <source>
        <dbReference type="ARBA" id="ARBA00009884"/>
    </source>
</evidence>
<dbReference type="AlphaFoldDB" id="A0A6V7NRU7"/>
<dbReference type="SUPFAM" id="SSF56815">
    <property type="entry name" value="Sec1/munc18-like (SM) proteins"/>
    <property type="match status" value="1"/>
</dbReference>
<accession>A0A6V7NRU7</accession>
<evidence type="ECO:0008006" key="3">
    <source>
        <dbReference type="Google" id="ProtNLM"/>
    </source>
</evidence>
<dbReference type="InterPro" id="IPR036045">
    <property type="entry name" value="Sec1-like_sf"/>
</dbReference>
<dbReference type="Gene3D" id="3.40.50.2060">
    <property type="match status" value="1"/>
</dbReference>
<dbReference type="EMBL" id="LR862141">
    <property type="protein sequence ID" value="CAD1821217.1"/>
    <property type="molecule type" value="Genomic_DNA"/>
</dbReference>
<organism evidence="2">
    <name type="scientific">Ananas comosus var. bracteatus</name>
    <name type="common">red pineapple</name>
    <dbReference type="NCBI Taxonomy" id="296719"/>
    <lineage>
        <taxon>Eukaryota</taxon>
        <taxon>Viridiplantae</taxon>
        <taxon>Streptophyta</taxon>
        <taxon>Embryophyta</taxon>
        <taxon>Tracheophyta</taxon>
        <taxon>Spermatophyta</taxon>
        <taxon>Magnoliopsida</taxon>
        <taxon>Liliopsida</taxon>
        <taxon>Poales</taxon>
        <taxon>Bromeliaceae</taxon>
        <taxon>Bromelioideae</taxon>
        <taxon>Ananas</taxon>
    </lineage>
</organism>
<comment type="similarity">
    <text evidence="1">Belongs to the STXBP/unc-18/SEC1 family.</text>
</comment>
<name>A0A6V7NRU7_ANACO</name>
<protein>
    <recommendedName>
        <fullName evidence="3">SEC1 family transport protein SLY1</fullName>
    </recommendedName>
</protein>
<gene>
    <name evidence="2" type="ORF">CB5_LOCUS4428</name>
</gene>
<reference evidence="2" key="1">
    <citation type="submission" date="2020-07" db="EMBL/GenBank/DDBJ databases">
        <authorList>
            <person name="Lin J."/>
        </authorList>
    </citation>
    <scope>NUCLEOTIDE SEQUENCE</scope>
</reference>
<dbReference type="InterPro" id="IPR001619">
    <property type="entry name" value="Sec1-like"/>
</dbReference>
<dbReference type="PANTHER" id="PTHR11679">
    <property type="entry name" value="VESICLE PROTEIN SORTING-ASSOCIATED"/>
    <property type="match status" value="1"/>
</dbReference>